<dbReference type="AlphaFoldDB" id="M7XDE8"/>
<reference evidence="1" key="1">
    <citation type="submission" date="2013-01" db="EMBL/GenBank/DDBJ databases">
        <title>Genome assembly of Mariniradius saccharolyticus AK6.</title>
        <authorList>
            <person name="Vaidya B."/>
            <person name="Khatri I."/>
            <person name="Tanuku N.R.S."/>
            <person name="Subramanian S."/>
            <person name="Pinnaka A."/>
        </authorList>
    </citation>
    <scope>NUCLEOTIDE SEQUENCE [LARGE SCALE GENOMIC DNA]</scope>
    <source>
        <strain evidence="1">AK6</strain>
    </source>
</reference>
<proteinExistence type="predicted"/>
<evidence type="ECO:0000313" key="1">
    <source>
        <dbReference type="EMBL" id="EMS32884.1"/>
    </source>
</evidence>
<name>M7XDE8_9BACT</name>
<dbReference type="EMBL" id="AMZY02000011">
    <property type="protein sequence ID" value="EMS32884.1"/>
    <property type="molecule type" value="Genomic_DNA"/>
</dbReference>
<organism evidence="1 2">
    <name type="scientific">Mariniradius saccharolyticus AK6</name>
    <dbReference type="NCBI Taxonomy" id="1239962"/>
    <lineage>
        <taxon>Bacteria</taxon>
        <taxon>Pseudomonadati</taxon>
        <taxon>Bacteroidota</taxon>
        <taxon>Cytophagia</taxon>
        <taxon>Cytophagales</taxon>
        <taxon>Cyclobacteriaceae</taxon>
        <taxon>Mariniradius</taxon>
    </lineage>
</organism>
<dbReference type="RefSeq" id="WP_008628209.1">
    <property type="nucleotide sequence ID" value="NZ_AMZY02000011.1"/>
</dbReference>
<sequence length="41" mass="4963">MVDRFVFMVKWRDEGKGSEREVLEELPLSEMREMFLEQVGE</sequence>
<evidence type="ECO:0000313" key="2">
    <source>
        <dbReference type="Proteomes" id="UP000010953"/>
    </source>
</evidence>
<comment type="caution">
    <text evidence="1">The sequence shown here is derived from an EMBL/GenBank/DDBJ whole genome shotgun (WGS) entry which is preliminary data.</text>
</comment>
<keyword evidence="2" id="KW-1185">Reference proteome</keyword>
<dbReference type="InParanoid" id="M7XDE8"/>
<protein>
    <submittedName>
        <fullName evidence="1">Uncharacterized protein</fullName>
    </submittedName>
</protein>
<gene>
    <name evidence="1" type="ORF">C943_00891</name>
</gene>
<accession>M7XDE8</accession>
<dbReference type="Proteomes" id="UP000010953">
    <property type="component" value="Unassembled WGS sequence"/>
</dbReference>